<dbReference type="PANTHER" id="PTHR30622:SF4">
    <property type="entry name" value="UNDECAPRENYL-DIPHOSPHATASE"/>
    <property type="match status" value="1"/>
</dbReference>
<organism evidence="13">
    <name type="scientific">hydrothermal vent metagenome</name>
    <dbReference type="NCBI Taxonomy" id="652676"/>
    <lineage>
        <taxon>unclassified sequences</taxon>
        <taxon>metagenomes</taxon>
        <taxon>ecological metagenomes</taxon>
    </lineage>
</organism>
<dbReference type="NCBIfam" id="NF001393">
    <property type="entry name" value="PRK00281.2-4"/>
    <property type="match status" value="1"/>
</dbReference>
<evidence type="ECO:0000256" key="5">
    <source>
        <dbReference type="ARBA" id="ARBA00022475"/>
    </source>
</evidence>
<keyword evidence="8 12" id="KW-1133">Transmembrane helix</keyword>
<comment type="subcellular location">
    <subcellularLocation>
        <location evidence="1">Cell membrane</location>
        <topology evidence="1">Multi-pass membrane protein</topology>
    </subcellularLocation>
</comment>
<keyword evidence="6 12" id="KW-0812">Transmembrane</keyword>
<keyword evidence="5" id="KW-1003">Cell membrane</keyword>
<evidence type="ECO:0000256" key="2">
    <source>
        <dbReference type="ARBA" id="ARBA00010621"/>
    </source>
</evidence>
<sequence>MELTQAVILALIQGITEFLPISSSGHLILVPLLTDWPDQGLAFDVVLNTATWLAVVIYLRRDIAALTSGFIASLVSRNSMTDKGRAEARLAWMVLVATVPVAVAGLLARDIVALRLRTFEVIAVSSIIWGIVLWVGDRKAGAGKGVRLKDLYNIGWGAAIIIGLAQAIALVPGTSRSGITITAALLIGMTRGGAARFSFLLAVIVGALAGAKETIDMIQTGSNTPALPLIVGFIVAFIAAYLVIHFFLKLLDGSQKNKAGSSMTPFVAYRVGLGIVLLLISRYF</sequence>
<dbReference type="PANTHER" id="PTHR30622">
    <property type="entry name" value="UNDECAPRENYL-DIPHOSPHATASE"/>
    <property type="match status" value="1"/>
</dbReference>
<feature type="transmembrane region" description="Helical" evidence="12">
    <location>
        <begin position="6"/>
        <end position="29"/>
    </location>
</feature>
<evidence type="ECO:0000256" key="4">
    <source>
        <dbReference type="ARBA" id="ARBA00021581"/>
    </source>
</evidence>
<dbReference type="InterPro" id="IPR003824">
    <property type="entry name" value="UppP"/>
</dbReference>
<feature type="transmembrane region" description="Helical" evidence="12">
    <location>
        <begin position="151"/>
        <end position="171"/>
    </location>
</feature>
<keyword evidence="7 13" id="KW-0378">Hydrolase</keyword>
<evidence type="ECO:0000256" key="6">
    <source>
        <dbReference type="ARBA" id="ARBA00022692"/>
    </source>
</evidence>
<dbReference type="GO" id="GO:0005886">
    <property type="term" value="C:plasma membrane"/>
    <property type="evidence" value="ECO:0007669"/>
    <property type="project" value="UniProtKB-SubCell"/>
</dbReference>
<dbReference type="Pfam" id="PF02673">
    <property type="entry name" value="BacA"/>
    <property type="match status" value="1"/>
</dbReference>
<evidence type="ECO:0000256" key="7">
    <source>
        <dbReference type="ARBA" id="ARBA00022801"/>
    </source>
</evidence>
<evidence type="ECO:0000256" key="10">
    <source>
        <dbReference type="ARBA" id="ARBA00032707"/>
    </source>
</evidence>
<feature type="transmembrane region" description="Helical" evidence="12">
    <location>
        <begin position="183"/>
        <end position="209"/>
    </location>
</feature>
<keyword evidence="9 12" id="KW-0472">Membrane</keyword>
<accession>A0A3B0QVP3</accession>
<evidence type="ECO:0000256" key="12">
    <source>
        <dbReference type="SAM" id="Phobius"/>
    </source>
</evidence>
<dbReference type="EC" id="3.6.1.27" evidence="3"/>
<feature type="transmembrane region" description="Helical" evidence="12">
    <location>
        <begin position="119"/>
        <end position="136"/>
    </location>
</feature>
<evidence type="ECO:0000313" key="13">
    <source>
        <dbReference type="EMBL" id="VAV84251.1"/>
    </source>
</evidence>
<evidence type="ECO:0000256" key="8">
    <source>
        <dbReference type="ARBA" id="ARBA00022989"/>
    </source>
</evidence>
<protein>
    <recommendedName>
        <fullName evidence="4">Undecaprenyl-diphosphatase</fullName>
        <ecNumber evidence="3">3.6.1.27</ecNumber>
    </recommendedName>
    <alternativeName>
        <fullName evidence="10">Undecaprenyl pyrophosphate phosphatase</fullName>
    </alternativeName>
</protein>
<dbReference type="GO" id="GO:0050380">
    <property type="term" value="F:undecaprenyl-diphosphatase activity"/>
    <property type="evidence" value="ECO:0007669"/>
    <property type="project" value="UniProtKB-EC"/>
</dbReference>
<evidence type="ECO:0000256" key="11">
    <source>
        <dbReference type="ARBA" id="ARBA00047594"/>
    </source>
</evidence>
<dbReference type="HAMAP" id="MF_01006">
    <property type="entry name" value="Undec_diphosphatase"/>
    <property type="match status" value="1"/>
</dbReference>
<feature type="transmembrane region" description="Helical" evidence="12">
    <location>
        <begin position="90"/>
        <end position="107"/>
    </location>
</feature>
<feature type="transmembrane region" description="Helical" evidence="12">
    <location>
        <begin position="229"/>
        <end position="251"/>
    </location>
</feature>
<name>A0A3B0QVP3_9ZZZZ</name>
<evidence type="ECO:0000256" key="9">
    <source>
        <dbReference type="ARBA" id="ARBA00023136"/>
    </source>
</evidence>
<dbReference type="AlphaFoldDB" id="A0A3B0QVP3"/>
<feature type="transmembrane region" description="Helical" evidence="12">
    <location>
        <begin position="263"/>
        <end position="283"/>
    </location>
</feature>
<reference evidence="13" key="1">
    <citation type="submission" date="2018-06" db="EMBL/GenBank/DDBJ databases">
        <authorList>
            <person name="Zhirakovskaya E."/>
        </authorList>
    </citation>
    <scope>NUCLEOTIDE SEQUENCE</scope>
</reference>
<gene>
    <name evidence="13" type="ORF">MNBD_DELTA01-1924</name>
</gene>
<comment type="similarity">
    <text evidence="2">Belongs to the UppP family.</text>
</comment>
<comment type="catalytic activity">
    <reaction evidence="11">
        <text>di-trans,octa-cis-undecaprenyl diphosphate + H2O = di-trans,octa-cis-undecaprenyl phosphate + phosphate + H(+)</text>
        <dbReference type="Rhea" id="RHEA:28094"/>
        <dbReference type="ChEBI" id="CHEBI:15377"/>
        <dbReference type="ChEBI" id="CHEBI:15378"/>
        <dbReference type="ChEBI" id="CHEBI:43474"/>
        <dbReference type="ChEBI" id="CHEBI:58405"/>
        <dbReference type="ChEBI" id="CHEBI:60392"/>
        <dbReference type="EC" id="3.6.1.27"/>
    </reaction>
</comment>
<evidence type="ECO:0000256" key="1">
    <source>
        <dbReference type="ARBA" id="ARBA00004651"/>
    </source>
</evidence>
<proteinExistence type="inferred from homology"/>
<evidence type="ECO:0000256" key="3">
    <source>
        <dbReference type="ARBA" id="ARBA00012374"/>
    </source>
</evidence>
<dbReference type="EMBL" id="UOEA01000061">
    <property type="protein sequence ID" value="VAV84251.1"/>
    <property type="molecule type" value="Genomic_DNA"/>
</dbReference>